<reference evidence="3 4" key="1">
    <citation type="submission" date="2023-11" db="EMBL/GenBank/DDBJ databases">
        <title>MicrobeMod: A computational toolkit for identifying prokaryotic methylation and restriction-modification with nanopore sequencing.</title>
        <authorList>
            <person name="Crits-Christoph A."/>
            <person name="Kang S.C."/>
            <person name="Lee H."/>
            <person name="Ostrov N."/>
        </authorList>
    </citation>
    <scope>NUCLEOTIDE SEQUENCE [LARGE SCALE GENOMIC DNA]</scope>
    <source>
        <strain evidence="3 4">ATCC 23090</strain>
    </source>
</reference>
<evidence type="ECO:0000259" key="2">
    <source>
        <dbReference type="Pfam" id="PF00589"/>
    </source>
</evidence>
<proteinExistence type="predicted"/>
<keyword evidence="1" id="KW-0233">DNA recombination</keyword>
<organism evidence="3 4">
    <name type="scientific">Chitinophaga sancti</name>
    <dbReference type="NCBI Taxonomy" id="1004"/>
    <lineage>
        <taxon>Bacteria</taxon>
        <taxon>Pseudomonadati</taxon>
        <taxon>Bacteroidota</taxon>
        <taxon>Chitinophagia</taxon>
        <taxon>Chitinophagales</taxon>
        <taxon>Chitinophagaceae</taxon>
        <taxon>Chitinophaga</taxon>
    </lineage>
</organism>
<dbReference type="InterPro" id="IPR013762">
    <property type="entry name" value="Integrase-like_cat_sf"/>
</dbReference>
<keyword evidence="4" id="KW-1185">Reference proteome</keyword>
<dbReference type="Proteomes" id="UP001326715">
    <property type="component" value="Chromosome"/>
</dbReference>
<protein>
    <submittedName>
        <fullName evidence="3">Tyrosine-type recombinase/integrase</fullName>
    </submittedName>
</protein>
<feature type="domain" description="Tyr recombinase" evidence="2">
    <location>
        <begin position="18"/>
        <end position="58"/>
    </location>
</feature>
<dbReference type="RefSeq" id="WP_072364354.1">
    <property type="nucleotide sequence ID" value="NZ_CBHWAX010000168.1"/>
</dbReference>
<dbReference type="InterPro" id="IPR011010">
    <property type="entry name" value="DNA_brk_join_enz"/>
</dbReference>
<dbReference type="SUPFAM" id="SSF56349">
    <property type="entry name" value="DNA breaking-rejoining enzymes"/>
    <property type="match status" value="1"/>
</dbReference>
<evidence type="ECO:0000313" key="3">
    <source>
        <dbReference type="EMBL" id="WQG88050.1"/>
    </source>
</evidence>
<evidence type="ECO:0000256" key="1">
    <source>
        <dbReference type="ARBA" id="ARBA00023172"/>
    </source>
</evidence>
<dbReference type="Gene3D" id="1.10.443.10">
    <property type="entry name" value="Intergrase catalytic core"/>
    <property type="match status" value="1"/>
</dbReference>
<gene>
    <name evidence="3" type="ORF">SR876_24290</name>
</gene>
<dbReference type="EMBL" id="CP140154">
    <property type="protein sequence ID" value="WQG88050.1"/>
    <property type="molecule type" value="Genomic_DNA"/>
</dbReference>
<accession>A0ABZ0XC29</accession>
<evidence type="ECO:0000313" key="4">
    <source>
        <dbReference type="Proteomes" id="UP001326715"/>
    </source>
</evidence>
<name>A0ABZ0XC29_9BACT</name>
<sequence length="94" mass="10517">MGNGIKRNSGIVCAKYPARHTFATTVCLKNGVPLETLQKLLGHADIRSAKVYIEVDEEKLEEDTSGVLEKLEKRKLYMSVKETIEEMAKVIVPI</sequence>
<dbReference type="Pfam" id="PF00589">
    <property type="entry name" value="Phage_integrase"/>
    <property type="match status" value="1"/>
</dbReference>
<dbReference type="InterPro" id="IPR002104">
    <property type="entry name" value="Integrase_catalytic"/>
</dbReference>